<evidence type="ECO:0000313" key="1">
    <source>
        <dbReference type="EMBL" id="KKM16813.1"/>
    </source>
</evidence>
<name>A0A0F9K3U0_9ZZZZ</name>
<dbReference type="EMBL" id="LAZR01014593">
    <property type="protein sequence ID" value="KKM16813.1"/>
    <property type="molecule type" value="Genomic_DNA"/>
</dbReference>
<accession>A0A0F9K3U0</accession>
<proteinExistence type="predicted"/>
<protein>
    <submittedName>
        <fullName evidence="1">Uncharacterized protein</fullName>
    </submittedName>
</protein>
<gene>
    <name evidence="1" type="ORF">LCGC14_1682060</name>
</gene>
<reference evidence="1" key="1">
    <citation type="journal article" date="2015" name="Nature">
        <title>Complex archaea that bridge the gap between prokaryotes and eukaryotes.</title>
        <authorList>
            <person name="Spang A."/>
            <person name="Saw J.H."/>
            <person name="Jorgensen S.L."/>
            <person name="Zaremba-Niedzwiedzka K."/>
            <person name="Martijn J."/>
            <person name="Lind A.E."/>
            <person name="van Eijk R."/>
            <person name="Schleper C."/>
            <person name="Guy L."/>
            <person name="Ettema T.J."/>
        </authorList>
    </citation>
    <scope>NUCLEOTIDE SEQUENCE</scope>
</reference>
<comment type="caution">
    <text evidence="1">The sequence shown here is derived from an EMBL/GenBank/DDBJ whole genome shotgun (WGS) entry which is preliminary data.</text>
</comment>
<dbReference type="AlphaFoldDB" id="A0A0F9K3U0"/>
<organism evidence="1">
    <name type="scientific">marine sediment metagenome</name>
    <dbReference type="NCBI Taxonomy" id="412755"/>
    <lineage>
        <taxon>unclassified sequences</taxon>
        <taxon>metagenomes</taxon>
        <taxon>ecological metagenomes</taxon>
    </lineage>
</organism>
<sequence>MNEIECNRCGDICEVDGDYPKYFAWCDTCSDYAGGFDCDEYAADVLAGAIDTAKEERKYG</sequence>